<dbReference type="EMBL" id="JACHGI010000019">
    <property type="protein sequence ID" value="MBB6469874.1"/>
    <property type="molecule type" value="Genomic_DNA"/>
</dbReference>
<dbReference type="SUPFAM" id="SSF51556">
    <property type="entry name" value="Metallo-dependent hydrolases"/>
    <property type="match status" value="1"/>
</dbReference>
<dbReference type="Gene3D" id="2.30.40.10">
    <property type="entry name" value="Urease, subunit C, domain 1"/>
    <property type="match status" value="1"/>
</dbReference>
<accession>A0A8E1WKZ2</accession>
<sequence length="453" mass="48982">MQKCDLSVLNGRVMLPGGELVDANIGVRDEKIIEISSDTIDAETVIDASGKTVIPGLVDQHFHCWWGYGVETHEIATRAAARGGVTTLVEMPLDRPATITSELLRAKLSQVGGNYHVDYAAIGGYCPDRPEEVHAMVREGVVSIKIFTGDVAPPGMFPGTSDAELMDLMRLVKSENVTLMAHCENAGIVSAETARVRAEGKTGPAAWDEARPWFAEVDAVQRLATLAKATSARVIVVHISTPQAVDVITAARRDGVDIWAETLPHQLCVDLESGLDDARLKWNPPPRSRNAVDGLWERLARGEIHSIASDHAPLTKINGADIWNQNPGAGNVLETMLPVVATEAIFKRGISLARLVEAMAVNPAKILGLYPRKGSIQIGADADLVVLETNGKRIIDGQALEFFDQTAKWSPYHGREVKVFPVSTIVRGKVVYLDGEVIGPLGHGKYVTKHLNS</sequence>
<dbReference type="InterPro" id="IPR050138">
    <property type="entry name" value="DHOase/Allantoinase_Hydrolase"/>
</dbReference>
<dbReference type="FunFam" id="3.20.20.140:FF:000174">
    <property type="entry name" value="Dihydropyrimidinase-related protein 2"/>
    <property type="match status" value="1"/>
</dbReference>
<dbReference type="InterPro" id="IPR011059">
    <property type="entry name" value="Metal-dep_hydrolase_composite"/>
</dbReference>
<dbReference type="GO" id="GO:0005737">
    <property type="term" value="C:cytoplasm"/>
    <property type="evidence" value="ECO:0007669"/>
    <property type="project" value="TreeGrafter"/>
</dbReference>
<dbReference type="GO" id="GO:0006145">
    <property type="term" value="P:purine nucleobase catabolic process"/>
    <property type="evidence" value="ECO:0007669"/>
    <property type="project" value="TreeGrafter"/>
</dbReference>
<comment type="caution">
    <text evidence="3">The sequence shown here is derived from an EMBL/GenBank/DDBJ whole genome shotgun (WGS) entry which is preliminary data.</text>
</comment>
<dbReference type="SUPFAM" id="SSF51338">
    <property type="entry name" value="Composite domain of metallo-dependent hydrolases"/>
    <property type="match status" value="1"/>
</dbReference>
<dbReference type="AlphaFoldDB" id="A0A8E1WKZ2"/>
<evidence type="ECO:0000313" key="4">
    <source>
        <dbReference type="Proteomes" id="UP000532373"/>
    </source>
</evidence>
<evidence type="ECO:0000313" key="3">
    <source>
        <dbReference type="EMBL" id="MBB6469874.1"/>
    </source>
</evidence>
<organism evidence="3 4">
    <name type="scientific">Aminobacter carboxidus</name>
    <dbReference type="NCBI Taxonomy" id="376165"/>
    <lineage>
        <taxon>Bacteria</taxon>
        <taxon>Pseudomonadati</taxon>
        <taxon>Pseudomonadota</taxon>
        <taxon>Alphaproteobacteria</taxon>
        <taxon>Hyphomicrobiales</taxon>
        <taxon>Phyllobacteriaceae</taxon>
        <taxon>Aminobacter</taxon>
    </lineage>
</organism>
<dbReference type="InterPro" id="IPR032466">
    <property type="entry name" value="Metal_Hydrolase"/>
</dbReference>
<proteinExistence type="inferred from homology"/>
<evidence type="ECO:0000259" key="2">
    <source>
        <dbReference type="Pfam" id="PF01979"/>
    </source>
</evidence>
<evidence type="ECO:0000256" key="1">
    <source>
        <dbReference type="ARBA" id="ARBA00008829"/>
    </source>
</evidence>
<reference evidence="3 4" key="1">
    <citation type="submission" date="2020-08" db="EMBL/GenBank/DDBJ databases">
        <title>Genomic Encyclopedia of Type Strains, Phase IV (KMG-IV): sequencing the most valuable type-strain genomes for metagenomic binning, comparative biology and taxonomic classification.</title>
        <authorList>
            <person name="Goeker M."/>
        </authorList>
    </citation>
    <scope>NUCLEOTIDE SEQUENCE [LARGE SCALE GENOMIC DNA]</scope>
    <source>
        <strain evidence="3 4">DSM 17454</strain>
    </source>
</reference>
<name>A0A8E1WKZ2_9HYPH</name>
<dbReference type="Proteomes" id="UP000532373">
    <property type="component" value="Unassembled WGS sequence"/>
</dbReference>
<gene>
    <name evidence="3" type="ORF">HNQ96_005768</name>
</gene>
<dbReference type="Gene3D" id="3.20.20.140">
    <property type="entry name" value="Metal-dependent hydrolases"/>
    <property type="match status" value="1"/>
</dbReference>
<dbReference type="PANTHER" id="PTHR43668">
    <property type="entry name" value="ALLANTOINASE"/>
    <property type="match status" value="1"/>
</dbReference>
<protein>
    <submittedName>
        <fullName evidence="3">Dihydroorotase (Multifunctional complex type)</fullName>
    </submittedName>
</protein>
<feature type="domain" description="Amidohydrolase-related" evidence="2">
    <location>
        <begin position="52"/>
        <end position="431"/>
    </location>
</feature>
<dbReference type="Pfam" id="PF01979">
    <property type="entry name" value="Amidohydro_1"/>
    <property type="match status" value="1"/>
</dbReference>
<dbReference type="InterPro" id="IPR006680">
    <property type="entry name" value="Amidohydro-rel"/>
</dbReference>
<dbReference type="GO" id="GO:0004038">
    <property type="term" value="F:allantoinase activity"/>
    <property type="evidence" value="ECO:0007669"/>
    <property type="project" value="TreeGrafter"/>
</dbReference>
<dbReference type="RefSeq" id="WP_210322506.1">
    <property type="nucleotide sequence ID" value="NZ_JACHGI010000019.1"/>
</dbReference>
<comment type="similarity">
    <text evidence="1">Belongs to the metallo-dependent hydrolases superfamily. Hydantoinase/dihydropyrimidinase family.</text>
</comment>
<dbReference type="PANTHER" id="PTHR43668:SF2">
    <property type="entry name" value="ALLANTOINASE"/>
    <property type="match status" value="1"/>
</dbReference>